<dbReference type="InterPro" id="IPR050707">
    <property type="entry name" value="HTH_MetabolicPath_Reg"/>
</dbReference>
<evidence type="ECO:0000313" key="8">
    <source>
        <dbReference type="EMBL" id="ASS90231.1"/>
    </source>
</evidence>
<dbReference type="PROSITE" id="PS51077">
    <property type="entry name" value="HTH_ICLR"/>
    <property type="match status" value="1"/>
</dbReference>
<dbReference type="PANTHER" id="PTHR30136:SF24">
    <property type="entry name" value="HTH-TYPE TRANSCRIPTIONAL REPRESSOR ALLR"/>
    <property type="match status" value="1"/>
</dbReference>
<evidence type="ECO:0000256" key="4">
    <source>
        <dbReference type="ARBA" id="ARBA00058938"/>
    </source>
</evidence>
<dbReference type="PROSITE" id="PS51078">
    <property type="entry name" value="ICLR_ED"/>
    <property type="match status" value="1"/>
</dbReference>
<evidence type="ECO:0000313" key="11">
    <source>
        <dbReference type="Proteomes" id="UP000214606"/>
    </source>
</evidence>
<accession>A0A165WL38</accession>
<feature type="domain" description="IclR-ED" evidence="7">
    <location>
        <begin position="72"/>
        <end position="255"/>
    </location>
</feature>
<dbReference type="Proteomes" id="UP000214606">
    <property type="component" value="Chromosome"/>
</dbReference>
<dbReference type="Pfam" id="PF01614">
    <property type="entry name" value="IclR_C"/>
    <property type="match status" value="1"/>
</dbReference>
<organism evidence="9 10">
    <name type="scientific">Aeribacillus pallidus</name>
    <dbReference type="NCBI Taxonomy" id="33936"/>
    <lineage>
        <taxon>Bacteria</taxon>
        <taxon>Bacillati</taxon>
        <taxon>Bacillota</taxon>
        <taxon>Bacilli</taxon>
        <taxon>Bacillales</taxon>
        <taxon>Bacillaceae</taxon>
        <taxon>Aeribacillus</taxon>
    </lineage>
</organism>
<dbReference type="FunFam" id="1.10.10.10:FF:000056">
    <property type="entry name" value="IclR family transcriptional regulator"/>
    <property type="match status" value="1"/>
</dbReference>
<comment type="function">
    <text evidence="4">May be an activator protein for the gylABX operon.</text>
</comment>
<dbReference type="Pfam" id="PF09339">
    <property type="entry name" value="HTH_IclR"/>
    <property type="match status" value="1"/>
</dbReference>
<dbReference type="AlphaFoldDB" id="A0A165WL38"/>
<dbReference type="InterPro" id="IPR029016">
    <property type="entry name" value="GAF-like_dom_sf"/>
</dbReference>
<evidence type="ECO:0000313" key="9">
    <source>
        <dbReference type="EMBL" id="KZN95080.1"/>
    </source>
</evidence>
<dbReference type="PANTHER" id="PTHR30136">
    <property type="entry name" value="HELIX-TURN-HELIX TRANSCRIPTIONAL REGULATOR, ICLR FAMILY"/>
    <property type="match status" value="1"/>
</dbReference>
<reference evidence="8 11" key="2">
    <citation type="submission" date="2016-10" db="EMBL/GenBank/DDBJ databases">
        <title>The whole genome sequencing and assembly of Aeribacillus pallidus KCTC3564 strain.</title>
        <authorList>
            <person name="Lee Y.-J."/>
            <person name="Park M.-K."/>
            <person name="Yi H."/>
            <person name="Bahn Y.-S."/>
            <person name="Kim J.F."/>
            <person name="Lee D.-W."/>
        </authorList>
    </citation>
    <scope>NUCLEOTIDE SEQUENCE [LARGE SCALE GENOMIC DNA]</scope>
    <source>
        <strain evidence="8 11">KCTC3564</strain>
    </source>
</reference>
<dbReference type="GO" id="GO:0003700">
    <property type="term" value="F:DNA-binding transcription factor activity"/>
    <property type="evidence" value="ECO:0007669"/>
    <property type="project" value="TreeGrafter"/>
</dbReference>
<proteinExistence type="predicted"/>
<keyword evidence="10" id="KW-1185">Reference proteome</keyword>
<name>A0A165WL38_9BACI</name>
<keyword evidence="3" id="KW-0804">Transcription</keyword>
<evidence type="ECO:0000256" key="5">
    <source>
        <dbReference type="ARBA" id="ARBA00070406"/>
    </source>
</evidence>
<reference evidence="9 10" key="1">
    <citation type="submission" date="2016-04" db="EMBL/GenBank/DDBJ databases">
        <title>Draft genome sequence of Aeribacillus pallidus 8m3 from petroleum reservoir.</title>
        <authorList>
            <person name="Poltaraus A.B."/>
            <person name="Nazina T.N."/>
            <person name="Tourova T.P."/>
            <person name="Malakho S.M."/>
            <person name="Korshunova A.V."/>
            <person name="Sokolova D.S."/>
        </authorList>
    </citation>
    <scope>NUCLEOTIDE SEQUENCE [LARGE SCALE GENOMIC DNA]</scope>
    <source>
        <strain evidence="9 10">8m3</strain>
    </source>
</reference>
<gene>
    <name evidence="8" type="ORF">AP3564_08320</name>
    <name evidence="9" type="ORF">AZI98_15745</name>
</gene>
<evidence type="ECO:0000256" key="3">
    <source>
        <dbReference type="ARBA" id="ARBA00023163"/>
    </source>
</evidence>
<dbReference type="EMBL" id="LWBR01000065">
    <property type="protein sequence ID" value="KZN95080.1"/>
    <property type="molecule type" value="Genomic_DNA"/>
</dbReference>
<sequence length="266" mass="29552">MASQNKKRISSVENALKILKSFSMDEPELGVSEIAEKLNIGKSTAHRLLTSLASEGFVYKDINTNHYSLGASILTLTSIVSSQLKILNEATPVLNVLTEETGENSHISILEGTEIIYLQKIECTYPSKKEYTHIGRRNPVYCTSPGQAILAFEDEEVIEKICSQPFKKYGPNTITSPEQLKEKLLKIKKEGYAVCNQEFQKGIIGIGAPIFNEHNKVVAAVNITGSTKRINSINIKQLIKKVVNAGERISELIKQRKTKQLFGNDD</sequence>
<dbReference type="Proteomes" id="UP000076476">
    <property type="component" value="Unassembled WGS sequence"/>
</dbReference>
<dbReference type="CDD" id="cd00090">
    <property type="entry name" value="HTH_ARSR"/>
    <property type="match status" value="1"/>
</dbReference>
<keyword evidence="1" id="KW-0805">Transcription regulation</keyword>
<evidence type="ECO:0000313" key="10">
    <source>
        <dbReference type="Proteomes" id="UP000076476"/>
    </source>
</evidence>
<dbReference type="STRING" id="33936.AZI98_15745"/>
<dbReference type="InterPro" id="IPR014757">
    <property type="entry name" value="Tscrpt_reg_IclR_C"/>
</dbReference>
<keyword evidence="2" id="KW-0238">DNA-binding</keyword>
<dbReference type="Gene3D" id="3.30.450.40">
    <property type="match status" value="1"/>
</dbReference>
<dbReference type="RefSeq" id="WP_063389209.1">
    <property type="nucleotide sequence ID" value="NZ_CP017703.1"/>
</dbReference>
<dbReference type="SUPFAM" id="SSF46785">
    <property type="entry name" value="Winged helix' DNA-binding domain"/>
    <property type="match status" value="1"/>
</dbReference>
<dbReference type="InterPro" id="IPR036388">
    <property type="entry name" value="WH-like_DNA-bd_sf"/>
</dbReference>
<evidence type="ECO:0000256" key="2">
    <source>
        <dbReference type="ARBA" id="ARBA00023125"/>
    </source>
</evidence>
<dbReference type="SMART" id="SM00346">
    <property type="entry name" value="HTH_ICLR"/>
    <property type="match status" value="1"/>
</dbReference>
<protein>
    <recommendedName>
        <fullName evidence="5">Glycerol operon regulatory protein</fullName>
    </recommendedName>
</protein>
<evidence type="ECO:0000259" key="7">
    <source>
        <dbReference type="PROSITE" id="PS51078"/>
    </source>
</evidence>
<dbReference type="Gene3D" id="1.10.10.10">
    <property type="entry name" value="Winged helix-like DNA-binding domain superfamily/Winged helix DNA-binding domain"/>
    <property type="match status" value="1"/>
</dbReference>
<dbReference type="EMBL" id="CP017703">
    <property type="protein sequence ID" value="ASS90231.1"/>
    <property type="molecule type" value="Genomic_DNA"/>
</dbReference>
<feature type="domain" description="HTH iclR-type" evidence="6">
    <location>
        <begin position="9"/>
        <end position="71"/>
    </location>
</feature>
<dbReference type="InterPro" id="IPR036390">
    <property type="entry name" value="WH_DNA-bd_sf"/>
</dbReference>
<dbReference type="GO" id="GO:0003677">
    <property type="term" value="F:DNA binding"/>
    <property type="evidence" value="ECO:0007669"/>
    <property type="project" value="UniProtKB-KW"/>
</dbReference>
<dbReference type="OrthoDB" id="9778379at2"/>
<dbReference type="GO" id="GO:0045892">
    <property type="term" value="P:negative regulation of DNA-templated transcription"/>
    <property type="evidence" value="ECO:0007669"/>
    <property type="project" value="TreeGrafter"/>
</dbReference>
<evidence type="ECO:0000256" key="1">
    <source>
        <dbReference type="ARBA" id="ARBA00023015"/>
    </source>
</evidence>
<dbReference type="InterPro" id="IPR005471">
    <property type="entry name" value="Tscrpt_reg_IclR_N"/>
</dbReference>
<dbReference type="KEGG" id="apak:AP3564_08320"/>
<evidence type="ECO:0000259" key="6">
    <source>
        <dbReference type="PROSITE" id="PS51077"/>
    </source>
</evidence>
<dbReference type="SUPFAM" id="SSF55781">
    <property type="entry name" value="GAF domain-like"/>
    <property type="match status" value="1"/>
</dbReference>
<dbReference type="InterPro" id="IPR011991">
    <property type="entry name" value="ArsR-like_HTH"/>
</dbReference>